<dbReference type="Pfam" id="PF02515">
    <property type="entry name" value="CoA_transf_3"/>
    <property type="match status" value="1"/>
</dbReference>
<keyword evidence="1" id="KW-0808">Transferase</keyword>
<comment type="caution">
    <text evidence="1">The sequence shown here is derived from an EMBL/GenBank/DDBJ whole genome shotgun (WGS) entry which is preliminary data.</text>
</comment>
<dbReference type="PANTHER" id="PTHR48229:SF1">
    <property type="entry name" value="ALPHA METHYLACYL-COA RACEMASE-RELATED"/>
    <property type="match status" value="1"/>
</dbReference>
<dbReference type="EMBL" id="VHJB01000087">
    <property type="protein sequence ID" value="TPV30864.1"/>
    <property type="molecule type" value="Genomic_DNA"/>
</dbReference>
<sequence>MDLKLAASLWQQMQQGLRGDADALPLPAFVDRATFSSAFAVSELAATSIGLATQATAALIAASRPDYCSPPVAVNVRLASRWFQQSFYPLNRAAPAMWDAFAGDYRSRDGWIRLHTNAAHHRLAMEQVLGAHADRAALAMQVQQWQASELEQAIIDAGGCAAEMRSAAAWQQHPQGQAVQREPLFSWQTTQPAPLPDWPMAEARPLMGIKVLDLTRIIAGPVATRFLASLGASVLRIDPPGWQEPTLDEELSCGKRRAVLNLTQTADREQFIRLLREADVLVHGYRADALERLGFDAETLQALSPGLVLAGLNAWGWQGPWRNRRGFDSLVQMGCGIAERGMQWQQSDKPVPLPVQALDHATGYLLAAAVLEGLRRRVTDGHGSQVRLSLARTAWLLQQHPLGQCAGAGIEPQVKDNLPCYELTPWGLGVRLRAAAWLPGTPQMFATSGSAPGTHPATW</sequence>
<name>A0ABY2ZCU0_9GAMM</name>
<dbReference type="InterPro" id="IPR003673">
    <property type="entry name" value="CoA-Trfase_fam_III"/>
</dbReference>
<accession>A0ABY2ZCU0</accession>
<gene>
    <name evidence="1" type="ORF">FJW02_19680</name>
</gene>
<protein>
    <submittedName>
        <fullName evidence="1">Acyl-CoA transferase</fullName>
    </submittedName>
</protein>
<evidence type="ECO:0000313" key="2">
    <source>
        <dbReference type="Proteomes" id="UP000315469"/>
    </source>
</evidence>
<dbReference type="RefSeq" id="WP_140916473.1">
    <property type="nucleotide sequence ID" value="NZ_CP045720.1"/>
</dbReference>
<dbReference type="InterPro" id="IPR052985">
    <property type="entry name" value="CoA-trans_III_biosynth/detox"/>
</dbReference>
<dbReference type="Proteomes" id="UP000315469">
    <property type="component" value="Unassembled WGS sequence"/>
</dbReference>
<reference evidence="1 2" key="1">
    <citation type="submission" date="2019-06" db="EMBL/GenBank/DDBJ databases">
        <title>Taxogenomics and systematics of the genus Pantoea.</title>
        <authorList>
            <person name="Tambong J.T."/>
        </authorList>
    </citation>
    <scope>NUCLEOTIDE SEQUENCE [LARGE SCALE GENOMIC DNA]</scope>
    <source>
        <strain evidence="1 2">LMG 24197</strain>
    </source>
</reference>
<dbReference type="Gene3D" id="3.40.50.10540">
    <property type="entry name" value="Crotonobetainyl-coa:carnitine coa-transferase, domain 1"/>
    <property type="match status" value="1"/>
</dbReference>
<dbReference type="PANTHER" id="PTHR48229">
    <property type="entry name" value="CAIB/BAIF FAMILY ENZYME (AFU_ORTHOLOGUE AFUA_1G05360)-RELATED"/>
    <property type="match status" value="1"/>
</dbReference>
<dbReference type="GO" id="GO:0016740">
    <property type="term" value="F:transferase activity"/>
    <property type="evidence" value="ECO:0007669"/>
    <property type="project" value="UniProtKB-KW"/>
</dbReference>
<organism evidence="1 2">
    <name type="scientific">Pantoea eucalypti</name>
    <dbReference type="NCBI Taxonomy" id="470933"/>
    <lineage>
        <taxon>Bacteria</taxon>
        <taxon>Pseudomonadati</taxon>
        <taxon>Pseudomonadota</taxon>
        <taxon>Gammaproteobacteria</taxon>
        <taxon>Enterobacterales</taxon>
        <taxon>Erwiniaceae</taxon>
        <taxon>Pantoea</taxon>
    </lineage>
</organism>
<keyword evidence="2" id="KW-1185">Reference proteome</keyword>
<dbReference type="GeneID" id="90521495"/>
<dbReference type="InterPro" id="IPR023606">
    <property type="entry name" value="CoA-Trfase_III_dom_1_sf"/>
</dbReference>
<proteinExistence type="predicted"/>
<evidence type="ECO:0000313" key="1">
    <source>
        <dbReference type="EMBL" id="TPV30864.1"/>
    </source>
</evidence>
<dbReference type="SUPFAM" id="SSF89796">
    <property type="entry name" value="CoA-transferase family III (CaiB/BaiF)"/>
    <property type="match status" value="2"/>
</dbReference>